<organism evidence="1">
    <name type="scientific">bioreactor metagenome</name>
    <dbReference type="NCBI Taxonomy" id="1076179"/>
    <lineage>
        <taxon>unclassified sequences</taxon>
        <taxon>metagenomes</taxon>
        <taxon>ecological metagenomes</taxon>
    </lineage>
</organism>
<evidence type="ECO:0000313" key="1">
    <source>
        <dbReference type="EMBL" id="MPM65180.1"/>
    </source>
</evidence>
<comment type="caution">
    <text evidence="1">The sequence shown here is derived from an EMBL/GenBank/DDBJ whole genome shotgun (WGS) entry which is preliminary data.</text>
</comment>
<name>A0A645BI85_9ZZZZ</name>
<accession>A0A645BI85</accession>
<reference evidence="1" key="1">
    <citation type="submission" date="2019-08" db="EMBL/GenBank/DDBJ databases">
        <authorList>
            <person name="Kucharzyk K."/>
            <person name="Murdoch R.W."/>
            <person name="Higgins S."/>
            <person name="Loffler F."/>
        </authorList>
    </citation>
    <scope>NUCLEOTIDE SEQUENCE</scope>
</reference>
<protein>
    <submittedName>
        <fullName evidence="1">Uncharacterized protein</fullName>
    </submittedName>
</protein>
<sequence>MLRQHYQFVLGYPLQVIFQKTELILPVSGPVPFSAAGIGIKDIVKNNKMGIAVIEGKVCQSEILLKGFIRQDIGRGVVIHIVIAHHVVPRQLKPFHPFLVNRLQIEVVADDIAQTYAKQRFPGLLHIGHDLLREIIQVLNGVGLGIPKNDGCKIVGFILFVQCKIY</sequence>
<proteinExistence type="predicted"/>
<dbReference type="EMBL" id="VSSQ01020374">
    <property type="protein sequence ID" value="MPM65180.1"/>
    <property type="molecule type" value="Genomic_DNA"/>
</dbReference>
<dbReference type="AlphaFoldDB" id="A0A645BI85"/>
<gene>
    <name evidence="1" type="ORF">SDC9_112072</name>
</gene>